<name>A0A2T3YX24_TRIA4</name>
<sequence>MHFALRRGKKRRGVRPLSVRGTALCWAGGAARAVPGTCERRQLSAAGRQRGAAWGVSWLVISASRNSQGTARNSQEQPGTAGNSPPGRAGGALEAKMESKSDQDGITRWDAVQMESSKPAVERSQRCSMAAAGSINRQSLFLPPKAPLNPPAMHAGTPWHAGTRNADAGAAQSVPRVCSTRATLPPTARQQANERRHADNKGKREKGSSRQMLRQGPIRHSAPRLLGPRGDKPLGLVSPERWRRPCAVPSTCGAADGAARRPGTGYARTRSARAAIRSVSCRRLVVQDLNLLPQSPSVAPARYRVH</sequence>
<reference evidence="2 3" key="1">
    <citation type="submission" date="2016-07" db="EMBL/GenBank/DDBJ databases">
        <title>Multiple horizontal gene transfer events from other fungi enriched the ability of initially mycotrophic Trichoderma (Ascomycota) to feed on dead plant biomass.</title>
        <authorList>
            <consortium name="DOE Joint Genome Institute"/>
            <person name="Aerts A."/>
            <person name="Atanasova L."/>
            <person name="Chenthamara K."/>
            <person name="Zhang J."/>
            <person name="Grujic M."/>
            <person name="Henrissat B."/>
            <person name="Kuo A."/>
            <person name="Salamov A."/>
            <person name="Lipzen A."/>
            <person name="Labutti K."/>
            <person name="Barry K."/>
            <person name="Miao Y."/>
            <person name="Rahimi M.J."/>
            <person name="Shen Q."/>
            <person name="Grigoriev I.V."/>
            <person name="Kubicek C.P."/>
            <person name="Druzhinina I.S."/>
        </authorList>
    </citation>
    <scope>NUCLEOTIDE SEQUENCE [LARGE SCALE GENOMIC DNA]</scope>
    <source>
        <strain evidence="2 3">CBS 433.97</strain>
    </source>
</reference>
<feature type="compositionally biased region" description="Polar residues" evidence="1">
    <location>
        <begin position="66"/>
        <end position="83"/>
    </location>
</feature>
<evidence type="ECO:0000256" key="1">
    <source>
        <dbReference type="SAM" id="MobiDB-lite"/>
    </source>
</evidence>
<accession>A0A2T3YX24</accession>
<feature type="compositionally biased region" description="Basic and acidic residues" evidence="1">
    <location>
        <begin position="95"/>
        <end position="104"/>
    </location>
</feature>
<dbReference type="Proteomes" id="UP000240493">
    <property type="component" value="Unassembled WGS sequence"/>
</dbReference>
<evidence type="ECO:0000313" key="3">
    <source>
        <dbReference type="Proteomes" id="UP000240493"/>
    </source>
</evidence>
<feature type="compositionally biased region" description="Basic and acidic residues" evidence="1">
    <location>
        <begin position="192"/>
        <end position="208"/>
    </location>
</feature>
<gene>
    <name evidence="2" type="ORF">M441DRAFT_261887</name>
</gene>
<proteinExistence type="predicted"/>
<organism evidence="2 3">
    <name type="scientific">Trichoderma asperellum (strain ATCC 204424 / CBS 433.97 / NBRC 101777)</name>
    <dbReference type="NCBI Taxonomy" id="1042311"/>
    <lineage>
        <taxon>Eukaryota</taxon>
        <taxon>Fungi</taxon>
        <taxon>Dikarya</taxon>
        <taxon>Ascomycota</taxon>
        <taxon>Pezizomycotina</taxon>
        <taxon>Sordariomycetes</taxon>
        <taxon>Hypocreomycetidae</taxon>
        <taxon>Hypocreales</taxon>
        <taxon>Hypocreaceae</taxon>
        <taxon>Trichoderma</taxon>
    </lineage>
</organism>
<dbReference type="EMBL" id="KZ679268">
    <property type="protein sequence ID" value="PTB37096.1"/>
    <property type="molecule type" value="Genomic_DNA"/>
</dbReference>
<keyword evidence="3" id="KW-1185">Reference proteome</keyword>
<feature type="region of interest" description="Disordered" evidence="1">
    <location>
        <begin position="66"/>
        <end position="104"/>
    </location>
</feature>
<protein>
    <submittedName>
        <fullName evidence="2">Uncharacterized protein</fullName>
    </submittedName>
</protein>
<evidence type="ECO:0000313" key="2">
    <source>
        <dbReference type="EMBL" id="PTB37096.1"/>
    </source>
</evidence>
<feature type="region of interest" description="Disordered" evidence="1">
    <location>
        <begin position="181"/>
        <end position="232"/>
    </location>
</feature>
<dbReference type="AlphaFoldDB" id="A0A2T3YX24"/>